<evidence type="ECO:0000256" key="1">
    <source>
        <dbReference type="SAM" id="Phobius"/>
    </source>
</evidence>
<accession>A0ABX4CX49</accession>
<dbReference type="PROSITE" id="PS51257">
    <property type="entry name" value="PROKAR_LIPOPROTEIN"/>
    <property type="match status" value="1"/>
</dbReference>
<keyword evidence="1" id="KW-1133">Transmembrane helix</keyword>
<comment type="caution">
    <text evidence="2">The sequence shown here is derived from an EMBL/GenBank/DDBJ whole genome shotgun (WGS) entry which is preliminary data.</text>
</comment>
<reference evidence="2 3" key="1">
    <citation type="submission" date="2016-11" db="EMBL/GenBank/DDBJ databases">
        <title>Whole genomes of Flavobacteriaceae.</title>
        <authorList>
            <person name="Stine C."/>
            <person name="Li C."/>
            <person name="Tadesse D."/>
        </authorList>
    </citation>
    <scope>NUCLEOTIDE SEQUENCE [LARGE SCALE GENOMIC DNA]</scope>
    <source>
        <strain evidence="2 3">CCUG 60112</strain>
    </source>
</reference>
<dbReference type="EMBL" id="MUHD01000014">
    <property type="protein sequence ID" value="OXB08870.1"/>
    <property type="molecule type" value="Genomic_DNA"/>
</dbReference>
<organism evidence="2 3">
    <name type="scientific">Flavobacterium plurextorum</name>
    <dbReference type="NCBI Taxonomy" id="1114867"/>
    <lineage>
        <taxon>Bacteria</taxon>
        <taxon>Pseudomonadati</taxon>
        <taxon>Bacteroidota</taxon>
        <taxon>Flavobacteriia</taxon>
        <taxon>Flavobacteriales</taxon>
        <taxon>Flavobacteriaceae</taxon>
        <taxon>Flavobacterium</taxon>
    </lineage>
</organism>
<feature type="transmembrane region" description="Helical" evidence="1">
    <location>
        <begin position="85"/>
        <end position="107"/>
    </location>
</feature>
<dbReference type="Proteomes" id="UP000198381">
    <property type="component" value="Unassembled WGS sequence"/>
</dbReference>
<sequence length="108" mass="12507">MILSKSILTKFKDLNLIQKFAITIPILFILSCTTKHYLENFRGTLIYAYGATFILFLNLLLVVFSFVNSIIIIKDLRLKFVPKSLWFLLSASVFLYLFIAMTIAMFIL</sequence>
<keyword evidence="1" id="KW-0472">Membrane</keyword>
<protein>
    <recommendedName>
        <fullName evidence="4">Lipoprotein</fullName>
    </recommendedName>
</protein>
<evidence type="ECO:0000313" key="2">
    <source>
        <dbReference type="EMBL" id="OXB08870.1"/>
    </source>
</evidence>
<evidence type="ECO:0000313" key="3">
    <source>
        <dbReference type="Proteomes" id="UP000198381"/>
    </source>
</evidence>
<feature type="transmembrane region" description="Helical" evidence="1">
    <location>
        <begin position="44"/>
        <end position="73"/>
    </location>
</feature>
<keyword evidence="3" id="KW-1185">Reference proteome</keyword>
<feature type="transmembrane region" description="Helical" evidence="1">
    <location>
        <begin position="20"/>
        <end position="38"/>
    </location>
</feature>
<name>A0ABX4CX49_9FLAO</name>
<gene>
    <name evidence="2" type="ORF">B0A81_06830</name>
</gene>
<evidence type="ECO:0008006" key="4">
    <source>
        <dbReference type="Google" id="ProtNLM"/>
    </source>
</evidence>
<keyword evidence="1" id="KW-0812">Transmembrane</keyword>
<proteinExistence type="predicted"/>